<dbReference type="RefSeq" id="WP_382418440.1">
    <property type="nucleotide sequence ID" value="NZ_AP031500.1"/>
</dbReference>
<feature type="transmembrane region" description="Helical" evidence="4">
    <location>
        <begin position="190"/>
        <end position="211"/>
    </location>
</feature>
<dbReference type="InterPro" id="IPR009057">
    <property type="entry name" value="Homeodomain-like_sf"/>
</dbReference>
<keyword evidence="7" id="KW-1185">Reference proteome</keyword>
<dbReference type="SUPFAM" id="SSF46689">
    <property type="entry name" value="Homeodomain-like"/>
    <property type="match status" value="1"/>
</dbReference>
<name>A0ABV7HZQ5_9GAMM</name>
<evidence type="ECO:0000313" key="7">
    <source>
        <dbReference type="Proteomes" id="UP001595548"/>
    </source>
</evidence>
<organism evidence="6 7">
    <name type="scientific">Gilvimarinus japonicus</name>
    <dbReference type="NCBI Taxonomy" id="1796469"/>
    <lineage>
        <taxon>Bacteria</taxon>
        <taxon>Pseudomonadati</taxon>
        <taxon>Pseudomonadota</taxon>
        <taxon>Gammaproteobacteria</taxon>
        <taxon>Cellvibrionales</taxon>
        <taxon>Cellvibrionaceae</taxon>
        <taxon>Gilvimarinus</taxon>
    </lineage>
</organism>
<evidence type="ECO:0000313" key="6">
    <source>
        <dbReference type="EMBL" id="MFC3156942.1"/>
    </source>
</evidence>
<dbReference type="Gene3D" id="1.10.10.60">
    <property type="entry name" value="Homeodomain-like"/>
    <property type="match status" value="1"/>
</dbReference>
<keyword evidence="2" id="KW-0238">DNA-binding</keyword>
<evidence type="ECO:0000256" key="2">
    <source>
        <dbReference type="ARBA" id="ARBA00023125"/>
    </source>
</evidence>
<dbReference type="PRINTS" id="PR00032">
    <property type="entry name" value="HTHARAC"/>
</dbReference>
<dbReference type="InterPro" id="IPR018062">
    <property type="entry name" value="HTH_AraC-typ_CS"/>
</dbReference>
<feature type="transmembrane region" description="Helical" evidence="4">
    <location>
        <begin position="226"/>
        <end position="244"/>
    </location>
</feature>
<reference evidence="7" key="1">
    <citation type="journal article" date="2019" name="Int. J. Syst. Evol. Microbiol.">
        <title>The Global Catalogue of Microorganisms (GCM) 10K type strain sequencing project: providing services to taxonomists for standard genome sequencing and annotation.</title>
        <authorList>
            <consortium name="The Broad Institute Genomics Platform"/>
            <consortium name="The Broad Institute Genome Sequencing Center for Infectious Disease"/>
            <person name="Wu L."/>
            <person name="Ma J."/>
        </authorList>
    </citation>
    <scope>NUCLEOTIDE SEQUENCE [LARGE SCALE GENOMIC DNA]</scope>
    <source>
        <strain evidence="7">KCTC 52141</strain>
    </source>
</reference>
<dbReference type="InterPro" id="IPR020449">
    <property type="entry name" value="Tscrpt_reg_AraC-type_HTH"/>
</dbReference>
<keyword evidence="4" id="KW-1133">Transmembrane helix</keyword>
<dbReference type="PANTHER" id="PTHR43280:SF29">
    <property type="entry name" value="ARAC-FAMILY TRANSCRIPTIONAL REGULATOR"/>
    <property type="match status" value="1"/>
</dbReference>
<comment type="caution">
    <text evidence="6">The sequence shown here is derived from an EMBL/GenBank/DDBJ whole genome shotgun (WGS) entry which is preliminary data.</text>
</comment>
<feature type="transmembrane region" description="Helical" evidence="4">
    <location>
        <begin position="12"/>
        <end position="30"/>
    </location>
</feature>
<dbReference type="PROSITE" id="PS01124">
    <property type="entry name" value="HTH_ARAC_FAMILY_2"/>
    <property type="match status" value="1"/>
</dbReference>
<protein>
    <submittedName>
        <fullName evidence="6">Helix-turn-helix domain-containing protein</fullName>
    </submittedName>
</protein>
<accession>A0ABV7HZQ5</accession>
<evidence type="ECO:0000256" key="3">
    <source>
        <dbReference type="ARBA" id="ARBA00023163"/>
    </source>
</evidence>
<dbReference type="SMART" id="SM00342">
    <property type="entry name" value="HTH_ARAC"/>
    <property type="match status" value="1"/>
</dbReference>
<dbReference type="InterPro" id="IPR018060">
    <property type="entry name" value="HTH_AraC"/>
</dbReference>
<dbReference type="Proteomes" id="UP001595548">
    <property type="component" value="Unassembled WGS sequence"/>
</dbReference>
<keyword evidence="3" id="KW-0804">Transcription</keyword>
<keyword evidence="1" id="KW-0805">Transcription regulation</keyword>
<evidence type="ECO:0000256" key="1">
    <source>
        <dbReference type="ARBA" id="ARBA00023015"/>
    </source>
</evidence>
<feature type="transmembrane region" description="Helical" evidence="4">
    <location>
        <begin position="37"/>
        <end position="59"/>
    </location>
</feature>
<dbReference type="PANTHER" id="PTHR43280">
    <property type="entry name" value="ARAC-FAMILY TRANSCRIPTIONAL REGULATOR"/>
    <property type="match status" value="1"/>
</dbReference>
<feature type="transmembrane region" description="Helical" evidence="4">
    <location>
        <begin position="112"/>
        <end position="134"/>
    </location>
</feature>
<feature type="domain" description="HTH araC/xylS-type" evidence="5">
    <location>
        <begin position="273"/>
        <end position="375"/>
    </location>
</feature>
<gene>
    <name evidence="6" type="ORF">ACFOEB_17165</name>
</gene>
<keyword evidence="4" id="KW-0812">Transmembrane</keyword>
<evidence type="ECO:0000256" key="4">
    <source>
        <dbReference type="SAM" id="Phobius"/>
    </source>
</evidence>
<evidence type="ECO:0000259" key="5">
    <source>
        <dbReference type="PROSITE" id="PS01124"/>
    </source>
</evidence>
<keyword evidence="4" id="KW-0472">Membrane</keyword>
<dbReference type="EMBL" id="JBHRTL010000031">
    <property type="protein sequence ID" value="MFC3156942.1"/>
    <property type="molecule type" value="Genomic_DNA"/>
</dbReference>
<feature type="transmembrane region" description="Helical" evidence="4">
    <location>
        <begin position="71"/>
        <end position="91"/>
    </location>
</feature>
<feature type="transmembrane region" description="Helical" evidence="4">
    <location>
        <begin position="146"/>
        <end position="170"/>
    </location>
</feature>
<sequence>MKHFLFNIHEVVLLITALESLFLASGMLLFPRSRLQLHWLLAGLLVLIAGILAATLIVWNPSLQVGYFSDSVLVTSLLACGLLLQGPLLYWTMASLTGPLAVSSWRVSLHCAPALLAVVLILVMKITVADWLPWNWPQLAPLKQQIILLIWAAFKCLPLVYAVLCCVAEYRLRHQLRQRYGNLPLWELRWAELLLGGFTLHWLWAFIAYWLSGYVSAAVNDMMGSVSNYVTVLLINGLFVFALFSGRKALILPEIGAQRADAGAIDQADEKLARIARAITDDKLHLDAHINVERFSDVCELKPRELSALVNSHYQKNFFEFINFYRVEEVKRLLDSDADMTIMDMALAAGFNSQSAFQRFFKRLVGVTPSEYRSRQRASFSDLKPNVR</sequence>
<proteinExistence type="predicted"/>
<dbReference type="Pfam" id="PF12833">
    <property type="entry name" value="HTH_18"/>
    <property type="match status" value="1"/>
</dbReference>
<dbReference type="PROSITE" id="PS00041">
    <property type="entry name" value="HTH_ARAC_FAMILY_1"/>
    <property type="match status" value="1"/>
</dbReference>